<dbReference type="Proteomes" id="UP000812440">
    <property type="component" value="Unassembled WGS sequence"/>
</dbReference>
<protein>
    <submittedName>
        <fullName evidence="2">Uncharacterized protein</fullName>
    </submittedName>
</protein>
<sequence>MDQPTLPRQAASPRTKAPSGLANLDFMNVPDGGAAGILRRRSKEVKPLPGGGRAKPAPKPKPAPSLPCCRAL</sequence>
<evidence type="ECO:0000256" key="1">
    <source>
        <dbReference type="SAM" id="MobiDB-lite"/>
    </source>
</evidence>
<proteinExistence type="predicted"/>
<accession>A0A8T2IG53</accession>
<evidence type="ECO:0000313" key="3">
    <source>
        <dbReference type="Proteomes" id="UP000812440"/>
    </source>
</evidence>
<dbReference type="EMBL" id="JAACNH010000109">
    <property type="protein sequence ID" value="KAG8431639.1"/>
    <property type="molecule type" value="Genomic_DNA"/>
</dbReference>
<name>A0A8T2IG53_9PIPI</name>
<organism evidence="2 3">
    <name type="scientific">Hymenochirus boettgeri</name>
    <name type="common">Congo dwarf clawed frog</name>
    <dbReference type="NCBI Taxonomy" id="247094"/>
    <lineage>
        <taxon>Eukaryota</taxon>
        <taxon>Metazoa</taxon>
        <taxon>Chordata</taxon>
        <taxon>Craniata</taxon>
        <taxon>Vertebrata</taxon>
        <taxon>Euteleostomi</taxon>
        <taxon>Amphibia</taxon>
        <taxon>Batrachia</taxon>
        <taxon>Anura</taxon>
        <taxon>Pipoidea</taxon>
        <taxon>Pipidae</taxon>
        <taxon>Pipinae</taxon>
        <taxon>Hymenochirus</taxon>
    </lineage>
</organism>
<keyword evidence="3" id="KW-1185">Reference proteome</keyword>
<dbReference type="OrthoDB" id="6108017at2759"/>
<gene>
    <name evidence="2" type="ORF">GDO86_017859</name>
</gene>
<evidence type="ECO:0000313" key="2">
    <source>
        <dbReference type="EMBL" id="KAG8431639.1"/>
    </source>
</evidence>
<reference evidence="2" key="1">
    <citation type="thesis" date="2020" institute="ProQuest LLC" country="789 East Eisenhower Parkway, Ann Arbor, MI, USA">
        <title>Comparative Genomics and Chromosome Evolution.</title>
        <authorList>
            <person name="Mudd A.B."/>
        </authorList>
    </citation>
    <scope>NUCLEOTIDE SEQUENCE</scope>
    <source>
        <strain evidence="2">Female2</strain>
        <tissue evidence="2">Blood</tissue>
    </source>
</reference>
<comment type="caution">
    <text evidence="2">The sequence shown here is derived from an EMBL/GenBank/DDBJ whole genome shotgun (WGS) entry which is preliminary data.</text>
</comment>
<dbReference type="AlphaFoldDB" id="A0A8T2IG53"/>
<feature type="region of interest" description="Disordered" evidence="1">
    <location>
        <begin position="1"/>
        <end position="72"/>
    </location>
</feature>